<evidence type="ECO:0000313" key="2">
    <source>
        <dbReference type="Proteomes" id="UP000005359"/>
    </source>
</evidence>
<dbReference type="PaxDb" id="411461-DORFOR_02264"/>
<gene>
    <name evidence="1" type="ORF">DORFOR_02264</name>
</gene>
<accession>B0G7K9</accession>
<dbReference type="Proteomes" id="UP000005359">
    <property type="component" value="Unassembled WGS sequence"/>
</dbReference>
<name>B0G7K9_9FIRM</name>
<reference evidence="1 2" key="2">
    <citation type="submission" date="2007-10" db="EMBL/GenBank/DDBJ databases">
        <authorList>
            <person name="Fulton L."/>
            <person name="Clifton S."/>
            <person name="Fulton B."/>
            <person name="Xu J."/>
            <person name="Minx P."/>
            <person name="Pepin K.H."/>
            <person name="Johnson M."/>
            <person name="Thiruvilangam P."/>
            <person name="Bhonagiri V."/>
            <person name="Nash W.E."/>
            <person name="Wang C."/>
            <person name="Mardis E.R."/>
            <person name="Wilson R.K."/>
        </authorList>
    </citation>
    <scope>NUCLEOTIDE SEQUENCE [LARGE SCALE GENOMIC DNA]</scope>
    <source>
        <strain evidence="1 2">ATCC 27755</strain>
    </source>
</reference>
<proteinExistence type="predicted"/>
<dbReference type="eggNOG" id="COG4889">
    <property type="taxonomic scope" value="Bacteria"/>
</dbReference>
<protein>
    <submittedName>
        <fullName evidence="1">Uncharacterized protein</fullName>
    </submittedName>
</protein>
<dbReference type="EMBL" id="AAXA02000015">
    <property type="protein sequence ID" value="EDR45663.1"/>
    <property type="molecule type" value="Genomic_DNA"/>
</dbReference>
<reference evidence="1 2" key="1">
    <citation type="submission" date="2007-10" db="EMBL/GenBank/DDBJ databases">
        <title>Draft genome sequence of Dorea formicigenerans(ATCC 27755).</title>
        <authorList>
            <person name="Sudarsanam P."/>
            <person name="Ley R."/>
            <person name="Guruge J."/>
            <person name="Turnbaugh P.J."/>
            <person name="Mahowald M."/>
            <person name="Liep D."/>
            <person name="Gordon J."/>
        </authorList>
    </citation>
    <scope>NUCLEOTIDE SEQUENCE [LARGE SCALE GENOMIC DNA]</scope>
    <source>
        <strain evidence="1 2">ATCC 27755</strain>
    </source>
</reference>
<dbReference type="GeneID" id="92864848"/>
<dbReference type="Gene3D" id="3.30.1770.10">
    <property type="entry name" value="TPR 1 domain of DNA polymerase"/>
    <property type="match status" value="1"/>
</dbReference>
<comment type="caution">
    <text evidence="1">The sequence shown here is derived from an EMBL/GenBank/DDBJ whole genome shotgun (WGS) entry which is preliminary data.</text>
</comment>
<sequence>MYSVTQRISKIKQPRGGYIKRKDFTCITLEDGIELNSQENIHPSLIGLVIDYMTRFCMGTPKETAFHISILGAKIAKNEFVAYKLLSKINGLDTESIISASKLVGYDVCYRAGMAYFKPVSEITPDTNTITNIITMIKRTLSFWEQYGPIIKDGFTFEGGYTSIISAGDGDYLTKDTLWDLKVLKEEIKPKYTLQLLIYLIMGQHSVHKEFKNITQLGIYNPRLNKVYIIKLDAISQSIIDTVSRDVIGYGISSEELKELHTAQLDELKKNFFKTPIQKSSPNANDSDDYLDKKIYGYSSKKKYMSVAFPPKIIDESIYEKEPIFWSGNALPSIITQKNLSYIVRFKACFNLKKGKEPFVMNKTSFLYPFNKALTTSDIYDSKSKKYYSQYLDKNGNIVKSKPTLILTSDDFKLFQELYIVKDLEILDGCYFL</sequence>
<dbReference type="AlphaFoldDB" id="B0G7K9"/>
<evidence type="ECO:0000313" key="1">
    <source>
        <dbReference type="EMBL" id="EDR45663.1"/>
    </source>
</evidence>
<dbReference type="RefSeq" id="WP_005334036.1">
    <property type="nucleotide sequence ID" value="NZ_AAXA02000015.1"/>
</dbReference>
<organism evidence="1 2">
    <name type="scientific">Dorea formicigenerans ATCC 27755</name>
    <dbReference type="NCBI Taxonomy" id="411461"/>
    <lineage>
        <taxon>Bacteria</taxon>
        <taxon>Bacillati</taxon>
        <taxon>Bacillota</taxon>
        <taxon>Clostridia</taxon>
        <taxon>Lachnospirales</taxon>
        <taxon>Lachnospiraceae</taxon>
        <taxon>Dorea</taxon>
    </lineage>
</organism>